<gene>
    <name evidence="1" type="ORF">RRF57_010471</name>
</gene>
<dbReference type="Proteomes" id="UP001305414">
    <property type="component" value="Unassembled WGS sequence"/>
</dbReference>
<proteinExistence type="predicted"/>
<dbReference type="AlphaFoldDB" id="A0AAN7UWP1"/>
<evidence type="ECO:0000313" key="1">
    <source>
        <dbReference type="EMBL" id="KAK5634758.1"/>
    </source>
</evidence>
<name>A0AAN7UWP1_9PEZI</name>
<keyword evidence="2" id="KW-1185">Reference proteome</keyword>
<evidence type="ECO:0000313" key="2">
    <source>
        <dbReference type="Proteomes" id="UP001305414"/>
    </source>
</evidence>
<reference evidence="1 2" key="1">
    <citation type="submission" date="2023-10" db="EMBL/GenBank/DDBJ databases">
        <title>Draft genome sequence of Xylaria bambusicola isolate GMP-LS, the root and basal stem rot pathogen of sugarcane in Indonesia.</title>
        <authorList>
            <person name="Selvaraj P."/>
            <person name="Muralishankar V."/>
            <person name="Muruganantham S."/>
            <person name="Sp S."/>
            <person name="Haryani S."/>
            <person name="Lau K.J.X."/>
            <person name="Naqvi N.I."/>
        </authorList>
    </citation>
    <scope>NUCLEOTIDE SEQUENCE [LARGE SCALE GENOMIC DNA]</scope>
    <source>
        <strain evidence="1">GMP-LS</strain>
    </source>
</reference>
<sequence length="68" mass="7792">MDGEEVEDVGIPQRIERIGQCRVYGRNGGSYREECRYLPAVLRAHIDERAKTIEESEIKKSLSADLRV</sequence>
<accession>A0AAN7UWP1</accession>
<organism evidence="1 2">
    <name type="scientific">Xylaria bambusicola</name>
    <dbReference type="NCBI Taxonomy" id="326684"/>
    <lineage>
        <taxon>Eukaryota</taxon>
        <taxon>Fungi</taxon>
        <taxon>Dikarya</taxon>
        <taxon>Ascomycota</taxon>
        <taxon>Pezizomycotina</taxon>
        <taxon>Sordariomycetes</taxon>
        <taxon>Xylariomycetidae</taxon>
        <taxon>Xylariales</taxon>
        <taxon>Xylariaceae</taxon>
        <taxon>Xylaria</taxon>
    </lineage>
</organism>
<comment type="caution">
    <text evidence="1">The sequence shown here is derived from an EMBL/GenBank/DDBJ whole genome shotgun (WGS) entry which is preliminary data.</text>
</comment>
<dbReference type="EMBL" id="JAWHQM010000044">
    <property type="protein sequence ID" value="KAK5634758.1"/>
    <property type="molecule type" value="Genomic_DNA"/>
</dbReference>
<protein>
    <submittedName>
        <fullName evidence="1">Uncharacterized protein</fullName>
    </submittedName>
</protein>